<dbReference type="InterPro" id="IPR026960">
    <property type="entry name" value="RVT-Znf"/>
</dbReference>
<accession>A0A803PIA7</accession>
<reference evidence="2" key="1">
    <citation type="submission" date="2018-11" db="EMBL/GenBank/DDBJ databases">
        <authorList>
            <person name="Grassa J C."/>
        </authorList>
    </citation>
    <scope>NUCLEOTIDE SEQUENCE [LARGE SCALE GENOMIC DNA]</scope>
</reference>
<evidence type="ECO:0000313" key="2">
    <source>
        <dbReference type="EnsemblPlants" id="cds.evm.model.04.664"/>
    </source>
</evidence>
<name>A0A803PIA7_CANSA</name>
<dbReference type="PANTHER" id="PTHR33116">
    <property type="entry name" value="REVERSE TRANSCRIPTASE ZINC-BINDING DOMAIN-CONTAINING PROTEIN-RELATED-RELATED"/>
    <property type="match status" value="1"/>
</dbReference>
<dbReference type="Proteomes" id="UP000596661">
    <property type="component" value="Chromosome 4"/>
</dbReference>
<organism evidence="2 3">
    <name type="scientific">Cannabis sativa</name>
    <name type="common">Hemp</name>
    <name type="synonym">Marijuana</name>
    <dbReference type="NCBI Taxonomy" id="3483"/>
    <lineage>
        <taxon>Eukaryota</taxon>
        <taxon>Viridiplantae</taxon>
        <taxon>Streptophyta</taxon>
        <taxon>Embryophyta</taxon>
        <taxon>Tracheophyta</taxon>
        <taxon>Spermatophyta</taxon>
        <taxon>Magnoliopsida</taxon>
        <taxon>eudicotyledons</taxon>
        <taxon>Gunneridae</taxon>
        <taxon>Pentapetalae</taxon>
        <taxon>rosids</taxon>
        <taxon>fabids</taxon>
        <taxon>Rosales</taxon>
        <taxon>Cannabaceae</taxon>
        <taxon>Cannabis</taxon>
    </lineage>
</organism>
<proteinExistence type="predicted"/>
<dbReference type="EMBL" id="UZAU01000366">
    <property type="status" value="NOT_ANNOTATED_CDS"/>
    <property type="molecule type" value="Genomic_DNA"/>
</dbReference>
<dbReference type="Pfam" id="PF13966">
    <property type="entry name" value="zf-RVT"/>
    <property type="match status" value="1"/>
</dbReference>
<dbReference type="AlphaFoldDB" id="A0A803PIA7"/>
<dbReference type="OMA" id="WENICTP"/>
<keyword evidence="3" id="KW-1185">Reference proteome</keyword>
<reference evidence="2" key="2">
    <citation type="submission" date="2021-03" db="UniProtKB">
        <authorList>
            <consortium name="EnsemblPlants"/>
        </authorList>
    </citation>
    <scope>IDENTIFICATION</scope>
</reference>
<sequence length="310" mass="36435">MTDREIQRVLDMYGFTRQSDPFKYLGVPICARKINASDCSSLAQKMTARIKVWGTQNLSFADRLVLMNSVLISIHIYWSQMMIIPKKVIKEIETICRSFLWTGKDMMIGASISWENICTPKKEGGLGIMNITTWNIAAIVKHVWAIANKKDNLWVKWVHCVYIKQQECWEYTTPTTSSWYWRKMVEIKNKVKQVQQPGQFTAANYQISIGYSWFALDFGRVVWSNEVWNRLNSPKHSFLIWLAVQNRLKTRERLHKFSIIDSPDCLFCSRFPERVEHLCFKCEITLDCLNLLKNWLHWQVQSDTLHGLLK</sequence>
<dbReference type="EnsemblPlants" id="evm.model.04.664">
    <property type="protein sequence ID" value="cds.evm.model.04.664"/>
    <property type="gene ID" value="evm.TU.04.664"/>
</dbReference>
<evidence type="ECO:0000259" key="1">
    <source>
        <dbReference type="Pfam" id="PF13966"/>
    </source>
</evidence>
<protein>
    <recommendedName>
        <fullName evidence="1">Reverse transcriptase zinc-binding domain-containing protein</fullName>
    </recommendedName>
</protein>
<dbReference type="Gramene" id="evm.model.04.664">
    <property type="protein sequence ID" value="cds.evm.model.04.664"/>
    <property type="gene ID" value="evm.TU.04.664"/>
</dbReference>
<feature type="domain" description="Reverse transcriptase zinc-binding" evidence="1">
    <location>
        <begin position="211"/>
        <end position="286"/>
    </location>
</feature>
<dbReference type="PANTHER" id="PTHR33116:SF84">
    <property type="entry name" value="RNA-DIRECTED DNA POLYMERASE"/>
    <property type="match status" value="1"/>
</dbReference>
<evidence type="ECO:0000313" key="3">
    <source>
        <dbReference type="Proteomes" id="UP000596661"/>
    </source>
</evidence>